<dbReference type="PANTHER" id="PTHR34597:SF3">
    <property type="entry name" value="OUTER MEMBRANE TRANSPORTER CDIB"/>
    <property type="match status" value="1"/>
</dbReference>
<reference evidence="8 9" key="1">
    <citation type="submission" date="2019-01" db="EMBL/GenBank/DDBJ databases">
        <title>Zoogloea oleivorans genome sequencing and assembly.</title>
        <authorList>
            <person name="Tancsics A."/>
            <person name="Farkas M."/>
            <person name="Kriszt B."/>
            <person name="Maroti G."/>
            <person name="Horvath B."/>
        </authorList>
    </citation>
    <scope>NUCLEOTIDE SEQUENCE [LARGE SCALE GENOMIC DNA]</scope>
    <source>
        <strain evidence="8 9">Buc</strain>
    </source>
</reference>
<dbReference type="AlphaFoldDB" id="A0A6C2D5Q9"/>
<dbReference type="InterPro" id="IPR035251">
    <property type="entry name" value="ShlB_POTRA"/>
</dbReference>
<feature type="chain" id="PRO_5025539734" evidence="4">
    <location>
        <begin position="27"/>
        <end position="566"/>
    </location>
</feature>
<keyword evidence="2" id="KW-0812">Transmembrane</keyword>
<evidence type="ECO:0000259" key="6">
    <source>
        <dbReference type="Pfam" id="PF08479"/>
    </source>
</evidence>
<feature type="domain" description="Haemolysin activator HlyB C-terminal" evidence="5">
    <location>
        <begin position="224"/>
        <end position="529"/>
    </location>
</feature>
<evidence type="ECO:0000313" key="8">
    <source>
        <dbReference type="EMBL" id="TYC61194.1"/>
    </source>
</evidence>
<dbReference type="RefSeq" id="WP_148577728.1">
    <property type="nucleotide sequence ID" value="NZ_SDKK01000003.1"/>
</dbReference>
<dbReference type="Pfam" id="PF08479">
    <property type="entry name" value="POTRA_2"/>
    <property type="match status" value="1"/>
</dbReference>
<dbReference type="Gene3D" id="3.10.20.310">
    <property type="entry name" value="membrane protein fhac"/>
    <property type="match status" value="1"/>
</dbReference>
<feature type="domain" description="ShlB POTRA" evidence="7">
    <location>
        <begin position="160"/>
        <end position="219"/>
    </location>
</feature>
<keyword evidence="1" id="KW-1134">Transmembrane beta strand</keyword>
<dbReference type="InterPro" id="IPR005565">
    <property type="entry name" value="Hemolysn_activator_HlyB_C"/>
</dbReference>
<sequence>MPSGADPLRRLALASALALAGTAAHAQLPPAPPRQDQGDRILREEMERERERLLRQTTPRIEQPVAPAAVGLDPAEVAETVPMFRIERIELQGEDLLPAGVLARRLRPFTGLELGTVRIGLLLQGLNADLIDAGLITSRAYVVSQNLASGVLSLRIVAGRIEAVRYNGRLLEADALSEPGVRLALSMGVGDILQLRDIEQGLDQLNRLRGRQVQVRIVPGETPGGSVLEFVDPSPASAWRAWLGADNQGSPATGSRRLRLGLEMGDLLGLNENLNLGYTGSLETNALNAGLSLPWGYNTFSLLTTWSEYQSLIGNVALLHGSSTNHAASWNRLLLRDRDTKVAADLALSVREARREINNVALAPQKLTVLRAGINRLTRFESPEGAGQWIVDAGFSRGLDALGAMGDAGAGSGPAARARFGKLDVSGSVVLYLPGNWSLRGNGAWQWSGVPLFSSEQIFVGGVASVRGFAESAAGGDRGGYWRTELARSLAAAPAGMHLEPFAFWDAGYVRTLASGRAATLMSAGLGLRAATRAGNVELIAGKPVVHPSDMPDTAFRLNLSLTLFF</sequence>
<dbReference type="InterPro" id="IPR051544">
    <property type="entry name" value="TPS_OM_transporter"/>
</dbReference>
<evidence type="ECO:0000256" key="1">
    <source>
        <dbReference type="ARBA" id="ARBA00022452"/>
    </source>
</evidence>
<keyword evidence="4" id="KW-0732">Signal</keyword>
<dbReference type="InterPro" id="IPR013686">
    <property type="entry name" value="Polypept-transport_assoc_ShlB"/>
</dbReference>
<feature type="signal peptide" evidence="4">
    <location>
        <begin position="1"/>
        <end position="26"/>
    </location>
</feature>
<proteinExistence type="predicted"/>
<feature type="domain" description="Polypeptide-transport-associated ShlB-type" evidence="6">
    <location>
        <begin position="84"/>
        <end position="159"/>
    </location>
</feature>
<evidence type="ECO:0000256" key="2">
    <source>
        <dbReference type="ARBA" id="ARBA00022692"/>
    </source>
</evidence>
<evidence type="ECO:0000259" key="5">
    <source>
        <dbReference type="Pfam" id="PF03865"/>
    </source>
</evidence>
<organism evidence="8 9">
    <name type="scientific">Zoogloea oleivorans</name>
    <dbReference type="NCBI Taxonomy" id="1552750"/>
    <lineage>
        <taxon>Bacteria</taxon>
        <taxon>Pseudomonadati</taxon>
        <taxon>Pseudomonadota</taxon>
        <taxon>Betaproteobacteria</taxon>
        <taxon>Rhodocyclales</taxon>
        <taxon>Zoogloeaceae</taxon>
        <taxon>Zoogloea</taxon>
    </lineage>
</organism>
<keyword evidence="9" id="KW-1185">Reference proteome</keyword>
<keyword evidence="3" id="KW-0998">Cell outer membrane</keyword>
<dbReference type="PANTHER" id="PTHR34597">
    <property type="entry name" value="SLR1661 PROTEIN"/>
    <property type="match status" value="1"/>
</dbReference>
<gene>
    <name evidence="8" type="ORF">ETQ85_03805</name>
</gene>
<dbReference type="GO" id="GO:0046819">
    <property type="term" value="P:protein secretion by the type V secretion system"/>
    <property type="evidence" value="ECO:0007669"/>
    <property type="project" value="TreeGrafter"/>
</dbReference>
<dbReference type="EMBL" id="SDKK01000003">
    <property type="protein sequence ID" value="TYC61194.1"/>
    <property type="molecule type" value="Genomic_DNA"/>
</dbReference>
<dbReference type="OrthoDB" id="290122at2"/>
<accession>A0A6C2D5Q9</accession>
<protein>
    <submittedName>
        <fullName evidence="8">ShlB/FhaC/HecB family hemolysin secretion/activation protein</fullName>
    </submittedName>
</protein>
<name>A0A6C2D5Q9_9RHOO</name>
<dbReference type="GO" id="GO:0098046">
    <property type="term" value="C:type V protein secretion system complex"/>
    <property type="evidence" value="ECO:0007669"/>
    <property type="project" value="TreeGrafter"/>
</dbReference>
<dbReference type="Pfam" id="PF17287">
    <property type="entry name" value="POTRA_3"/>
    <property type="match status" value="1"/>
</dbReference>
<evidence type="ECO:0000259" key="7">
    <source>
        <dbReference type="Pfam" id="PF17287"/>
    </source>
</evidence>
<dbReference type="Proteomes" id="UP000389128">
    <property type="component" value="Unassembled WGS sequence"/>
</dbReference>
<comment type="caution">
    <text evidence="8">The sequence shown here is derived from an EMBL/GenBank/DDBJ whole genome shotgun (WGS) entry which is preliminary data.</text>
</comment>
<dbReference type="PIRSF" id="PIRSF029745">
    <property type="entry name" value="FhaC"/>
    <property type="match status" value="1"/>
</dbReference>
<dbReference type="Gene3D" id="2.40.160.50">
    <property type="entry name" value="membrane protein fhac: a member of the omp85/tpsb transporter family"/>
    <property type="match status" value="1"/>
</dbReference>
<dbReference type="InterPro" id="IPR027282">
    <property type="entry name" value="TPS"/>
</dbReference>
<evidence type="ECO:0000256" key="4">
    <source>
        <dbReference type="SAM" id="SignalP"/>
    </source>
</evidence>
<dbReference type="Pfam" id="PF03865">
    <property type="entry name" value="ShlB"/>
    <property type="match status" value="1"/>
</dbReference>
<dbReference type="GO" id="GO:0008320">
    <property type="term" value="F:protein transmembrane transporter activity"/>
    <property type="evidence" value="ECO:0007669"/>
    <property type="project" value="TreeGrafter"/>
</dbReference>
<evidence type="ECO:0000313" key="9">
    <source>
        <dbReference type="Proteomes" id="UP000389128"/>
    </source>
</evidence>
<evidence type="ECO:0000256" key="3">
    <source>
        <dbReference type="ARBA" id="ARBA00023237"/>
    </source>
</evidence>
<keyword evidence="1" id="KW-0472">Membrane</keyword>